<evidence type="ECO:0000256" key="1">
    <source>
        <dbReference type="ARBA" id="ARBA00007072"/>
    </source>
</evidence>
<feature type="domain" description="CBM11" evidence="10">
    <location>
        <begin position="613"/>
        <end position="757"/>
    </location>
</feature>
<comment type="similarity">
    <text evidence="1">Belongs to the glycosyl hydrolase 9 (cellulase E) family.</text>
</comment>
<reference evidence="12" key="1">
    <citation type="journal article" date="2019" name="Int. J. Syst. Evol. Microbiol.">
        <title>The Global Catalogue of Microorganisms (GCM) 10K type strain sequencing project: providing services to taxonomists for standard genome sequencing and annotation.</title>
        <authorList>
            <consortium name="The Broad Institute Genomics Platform"/>
            <consortium name="The Broad Institute Genome Sequencing Center for Infectious Disease"/>
            <person name="Wu L."/>
            <person name="Ma J."/>
        </authorList>
    </citation>
    <scope>NUCLEOTIDE SEQUENCE [LARGE SCALE GENOMIC DNA]</scope>
    <source>
        <strain evidence="12">CGMCC 1.15043</strain>
    </source>
</reference>
<evidence type="ECO:0000259" key="9">
    <source>
        <dbReference type="Pfam" id="PF02927"/>
    </source>
</evidence>
<evidence type="ECO:0000313" key="12">
    <source>
        <dbReference type="Proteomes" id="UP000615455"/>
    </source>
</evidence>
<evidence type="ECO:0000259" key="10">
    <source>
        <dbReference type="Pfam" id="PF03425"/>
    </source>
</evidence>
<keyword evidence="7" id="KW-0732">Signal</keyword>
<feature type="region of interest" description="Disordered" evidence="6">
    <location>
        <begin position="328"/>
        <end position="350"/>
    </location>
</feature>
<dbReference type="EMBL" id="BMHE01000006">
    <property type="protein sequence ID" value="GGI46459.1"/>
    <property type="molecule type" value="Genomic_DNA"/>
</dbReference>
<protein>
    <recommendedName>
        <fullName evidence="13">Endoglucanase</fullName>
    </recommendedName>
</protein>
<organism evidence="11 12">
    <name type="scientific">Paenibacillus marchantiophytorum</name>
    <dbReference type="NCBI Taxonomy" id="1619310"/>
    <lineage>
        <taxon>Bacteria</taxon>
        <taxon>Bacillati</taxon>
        <taxon>Bacillota</taxon>
        <taxon>Bacilli</taxon>
        <taxon>Bacillales</taxon>
        <taxon>Paenibacillaceae</taxon>
        <taxon>Paenibacillus</taxon>
    </lineage>
</organism>
<evidence type="ECO:0000256" key="7">
    <source>
        <dbReference type="SAM" id="SignalP"/>
    </source>
</evidence>
<dbReference type="Gene3D" id="2.60.120.430">
    <property type="entry name" value="Galactose-binding lectin"/>
    <property type="match status" value="1"/>
</dbReference>
<dbReference type="CDD" id="cd02850">
    <property type="entry name" value="E_set_Cellulase_N"/>
    <property type="match status" value="1"/>
</dbReference>
<proteinExistence type="inferred from homology"/>
<dbReference type="Pfam" id="PF02927">
    <property type="entry name" value="CelD_N"/>
    <property type="match status" value="1"/>
</dbReference>
<dbReference type="InterPro" id="IPR005087">
    <property type="entry name" value="CBM11"/>
</dbReference>
<dbReference type="InterPro" id="IPR012341">
    <property type="entry name" value="6hp_glycosidase-like_sf"/>
</dbReference>
<evidence type="ECO:0000313" key="11">
    <source>
        <dbReference type="EMBL" id="GGI46459.1"/>
    </source>
</evidence>
<name>A0ABQ2BU58_9BACL</name>
<dbReference type="InterPro" id="IPR014756">
    <property type="entry name" value="Ig_E-set"/>
</dbReference>
<dbReference type="Proteomes" id="UP000615455">
    <property type="component" value="Unassembled WGS sequence"/>
</dbReference>
<keyword evidence="5" id="KW-0624">Polysaccharide degradation</keyword>
<dbReference type="RefSeq" id="WP_189010290.1">
    <property type="nucleotide sequence ID" value="NZ_BMHE01000006.1"/>
</dbReference>
<dbReference type="InterPro" id="IPR008979">
    <property type="entry name" value="Galactose-bd-like_sf"/>
</dbReference>
<feature type="domain" description="Cellulase Ig-like" evidence="9">
    <location>
        <begin position="36"/>
        <end position="115"/>
    </location>
</feature>
<evidence type="ECO:0000259" key="8">
    <source>
        <dbReference type="Pfam" id="PF00759"/>
    </source>
</evidence>
<dbReference type="InterPro" id="IPR001701">
    <property type="entry name" value="Glyco_hydro_9"/>
</dbReference>
<evidence type="ECO:0000256" key="4">
    <source>
        <dbReference type="ARBA" id="ARBA00023295"/>
    </source>
</evidence>
<accession>A0ABQ2BU58</accession>
<sequence length="781" mass="84707">MRKRFSNILLSLSISFGAISSMMPLTTKAAEGPLVGTTVKVDQIGYLLSADKVALVIETTAADQFQLINLDSNMKVYSGKLSAAVNDSNSGDTVRKADFSSYREPGTYMLQIEGGGVSYPFRIGDDVYRNSLLQAIRSYSLGRSGTAIRDGLTGLSYQAGHTQDKQALMYFSDEFHQKGDIIDVSGGWYDAGDFGKYIPTATVSTAQLLLAYEFAPSKFYKGQMVLPEGSTNDSKLPDLLAETKFELDWMKKMQRDDGAVYFKVAGKGWPGFIKPEVDTQDRYVYGLTTYGTAQYAGVMAMAARIYQPFDADYAKKLLNNATKAQQYLEKHPSPEFRSDKDQDSGSGAYGKATDIEERIWAAAELLKTTGNRDYDRYIKEHFADQLTQKSGPVSWANSILLGQYAYATSEQADTSLKEKVKAAILAYADSLLEKISNDGYRAALSAEQYGWGSAKDSVAQGNVLLLANTLSPKEAYVQGALDQLHYLFGRNATGYTYMTGSGTKMPLHPHNRIMVGTHTYIPGLVVGGPNKFGGDPAIDKILKDAGGSTPPAKAYVDIVDSYSTNEHAIDYTAPVAFALAYFSKGDIATAPKPSADDSNTASNAPKGSVERNYIGAFGSSDPFHDPSSKITRTISSDGLLNVAYNLHQGGWLGAPASVNENWLDFSGMILDVKGGTGNLIRVELTDGNGVHYEKVIVDDAKEGKTVALPFNEFTQRKDYQPDDVDTKKHFSLNPVRGLTLSPLSGEGTITFANLMLIKGSASAQSFNDVTEATRGHEAIGV</sequence>
<evidence type="ECO:0000256" key="2">
    <source>
        <dbReference type="ARBA" id="ARBA00022801"/>
    </source>
</evidence>
<keyword evidence="3" id="KW-0119">Carbohydrate metabolism</keyword>
<dbReference type="SUPFAM" id="SSF49785">
    <property type="entry name" value="Galactose-binding domain-like"/>
    <property type="match status" value="1"/>
</dbReference>
<evidence type="ECO:0000256" key="6">
    <source>
        <dbReference type="SAM" id="MobiDB-lite"/>
    </source>
</evidence>
<keyword evidence="2" id="KW-0378">Hydrolase</keyword>
<dbReference type="SUPFAM" id="SSF81296">
    <property type="entry name" value="E set domains"/>
    <property type="match status" value="1"/>
</dbReference>
<dbReference type="Gene3D" id="1.50.10.10">
    <property type="match status" value="1"/>
</dbReference>
<dbReference type="Pfam" id="PF00759">
    <property type="entry name" value="Glyco_hydro_9"/>
    <property type="match status" value="1"/>
</dbReference>
<dbReference type="InterPro" id="IPR008928">
    <property type="entry name" value="6-hairpin_glycosidase_sf"/>
</dbReference>
<feature type="chain" id="PRO_5047124033" description="Endoglucanase" evidence="7">
    <location>
        <begin position="30"/>
        <end position="781"/>
    </location>
</feature>
<feature type="domain" description="Glycoside hydrolase family 9" evidence="8">
    <location>
        <begin position="128"/>
        <end position="579"/>
    </location>
</feature>
<dbReference type="Gene3D" id="2.60.40.10">
    <property type="entry name" value="Immunoglobulins"/>
    <property type="match status" value="1"/>
</dbReference>
<feature type="compositionally biased region" description="Basic and acidic residues" evidence="6">
    <location>
        <begin position="328"/>
        <end position="343"/>
    </location>
</feature>
<feature type="signal peptide" evidence="7">
    <location>
        <begin position="1"/>
        <end position="29"/>
    </location>
</feature>
<evidence type="ECO:0008006" key="13">
    <source>
        <dbReference type="Google" id="ProtNLM"/>
    </source>
</evidence>
<dbReference type="InterPro" id="IPR004197">
    <property type="entry name" value="Cellulase_Ig-like"/>
</dbReference>
<dbReference type="InterPro" id="IPR013783">
    <property type="entry name" value="Ig-like_fold"/>
</dbReference>
<dbReference type="Pfam" id="PF03425">
    <property type="entry name" value="CBM_11"/>
    <property type="match status" value="1"/>
</dbReference>
<gene>
    <name evidence="11" type="ORF">GCM10008018_17200</name>
</gene>
<keyword evidence="12" id="KW-1185">Reference proteome</keyword>
<evidence type="ECO:0000256" key="5">
    <source>
        <dbReference type="ARBA" id="ARBA00023326"/>
    </source>
</evidence>
<dbReference type="PANTHER" id="PTHR22298">
    <property type="entry name" value="ENDO-1,4-BETA-GLUCANASE"/>
    <property type="match status" value="1"/>
</dbReference>
<evidence type="ECO:0000256" key="3">
    <source>
        <dbReference type="ARBA" id="ARBA00023277"/>
    </source>
</evidence>
<keyword evidence="4" id="KW-0326">Glycosidase</keyword>
<dbReference type="SUPFAM" id="SSF48208">
    <property type="entry name" value="Six-hairpin glycosidases"/>
    <property type="match status" value="1"/>
</dbReference>
<comment type="caution">
    <text evidence="11">The sequence shown here is derived from an EMBL/GenBank/DDBJ whole genome shotgun (WGS) entry which is preliminary data.</text>
</comment>